<name>A0A2S9YV54_9BACT</name>
<organism evidence="9 10">
    <name type="scientific">Enhygromyxa salina</name>
    <dbReference type="NCBI Taxonomy" id="215803"/>
    <lineage>
        <taxon>Bacteria</taxon>
        <taxon>Pseudomonadati</taxon>
        <taxon>Myxococcota</taxon>
        <taxon>Polyangia</taxon>
        <taxon>Nannocystales</taxon>
        <taxon>Nannocystaceae</taxon>
        <taxon>Enhygromyxa</taxon>
    </lineage>
</organism>
<dbReference type="InterPro" id="IPR017441">
    <property type="entry name" value="Protein_kinase_ATP_BS"/>
</dbReference>
<dbReference type="PANTHER" id="PTHR43289">
    <property type="entry name" value="MITOGEN-ACTIVATED PROTEIN KINASE KINASE KINASE 20-RELATED"/>
    <property type="match status" value="1"/>
</dbReference>
<keyword evidence="2 5" id="KW-0547">Nucleotide-binding</keyword>
<evidence type="ECO:0000259" key="8">
    <source>
        <dbReference type="PROSITE" id="PS50943"/>
    </source>
</evidence>
<protein>
    <submittedName>
        <fullName evidence="9">Serine/threonine-protein kinase PknH</fullName>
        <ecNumber evidence="9">2.7.11.1</ecNumber>
    </submittedName>
</protein>
<dbReference type="PROSITE" id="PS50011">
    <property type="entry name" value="PROTEIN_KINASE_DOM"/>
    <property type="match status" value="1"/>
</dbReference>
<proteinExistence type="predicted"/>
<dbReference type="EMBL" id="PVNL01000032">
    <property type="protein sequence ID" value="PRQ08966.1"/>
    <property type="molecule type" value="Genomic_DNA"/>
</dbReference>
<evidence type="ECO:0000256" key="3">
    <source>
        <dbReference type="ARBA" id="ARBA00022777"/>
    </source>
</evidence>
<dbReference type="Gene3D" id="3.30.200.20">
    <property type="entry name" value="Phosphorylase Kinase, domain 1"/>
    <property type="match status" value="1"/>
</dbReference>
<dbReference type="InterPro" id="IPR001387">
    <property type="entry name" value="Cro/C1-type_HTH"/>
</dbReference>
<dbReference type="GO" id="GO:0004674">
    <property type="term" value="F:protein serine/threonine kinase activity"/>
    <property type="evidence" value="ECO:0007669"/>
    <property type="project" value="UniProtKB-EC"/>
</dbReference>
<evidence type="ECO:0000313" key="10">
    <source>
        <dbReference type="Proteomes" id="UP000238823"/>
    </source>
</evidence>
<evidence type="ECO:0000256" key="1">
    <source>
        <dbReference type="ARBA" id="ARBA00022679"/>
    </source>
</evidence>
<dbReference type="PROSITE" id="PS00108">
    <property type="entry name" value="PROTEIN_KINASE_ST"/>
    <property type="match status" value="1"/>
</dbReference>
<evidence type="ECO:0000259" key="7">
    <source>
        <dbReference type="PROSITE" id="PS50011"/>
    </source>
</evidence>
<dbReference type="GO" id="GO:0005524">
    <property type="term" value="F:ATP binding"/>
    <property type="evidence" value="ECO:0007669"/>
    <property type="project" value="UniProtKB-UniRule"/>
</dbReference>
<dbReference type="SUPFAM" id="SSF56112">
    <property type="entry name" value="Protein kinase-like (PK-like)"/>
    <property type="match status" value="1"/>
</dbReference>
<keyword evidence="3 9" id="KW-0418">Kinase</keyword>
<feature type="region of interest" description="Disordered" evidence="6">
    <location>
        <begin position="1"/>
        <end position="34"/>
    </location>
</feature>
<feature type="compositionally biased region" description="Basic and acidic residues" evidence="6">
    <location>
        <begin position="1"/>
        <end position="15"/>
    </location>
</feature>
<keyword evidence="1 9" id="KW-0808">Transferase</keyword>
<dbReference type="Pfam" id="PF00069">
    <property type="entry name" value="Pkinase"/>
    <property type="match status" value="1"/>
</dbReference>
<dbReference type="AlphaFoldDB" id="A0A2S9YV54"/>
<dbReference type="Proteomes" id="UP000238823">
    <property type="component" value="Unassembled WGS sequence"/>
</dbReference>
<dbReference type="InterPro" id="IPR000719">
    <property type="entry name" value="Prot_kinase_dom"/>
</dbReference>
<dbReference type="PROSITE" id="PS50943">
    <property type="entry name" value="HTH_CROC1"/>
    <property type="match status" value="1"/>
</dbReference>
<evidence type="ECO:0000256" key="2">
    <source>
        <dbReference type="ARBA" id="ARBA00022741"/>
    </source>
</evidence>
<accession>A0A2S9YV54</accession>
<dbReference type="InterPro" id="IPR008271">
    <property type="entry name" value="Ser/Thr_kinase_AS"/>
</dbReference>
<sequence length="354" mass="38819">MRGHSERAHHPDAEPTRSSAPRLDPAQLWPDDGAPPRLGRYEVLHKIGQGSHGVVFAGYDTQLQRPVALKVFADDRPEREVQREAVAMSASRDVHVVALHDLDRVHGLSFLVMELINGPNVWQYMCSPGNDWRRAVLLFIQAAHGLAAVHRAGFAHGDVKPSNLLIGRNDHVYVADFSIAEARELHPTAGAGEHVGSRDYQAPERLRGASANERTDQFSLCVSLWQTVFSCLPWASNDAQIMRARAPVKLRRCVGSPRQLERVLMRGLAVEPGDRFSSMDELAAALTDLVIGRLERGQFSPTLRTVKKLALGLGMRISGRAGRQTALAELDAKDVPTPVPGARLGVIDVHEPAT</sequence>
<evidence type="ECO:0000256" key="4">
    <source>
        <dbReference type="ARBA" id="ARBA00022840"/>
    </source>
</evidence>
<dbReference type="PROSITE" id="PS00107">
    <property type="entry name" value="PROTEIN_KINASE_ATP"/>
    <property type="match status" value="1"/>
</dbReference>
<keyword evidence="4 5" id="KW-0067">ATP-binding</keyword>
<evidence type="ECO:0000256" key="5">
    <source>
        <dbReference type="PROSITE-ProRule" id="PRU10141"/>
    </source>
</evidence>
<dbReference type="InterPro" id="IPR011009">
    <property type="entry name" value="Kinase-like_dom_sf"/>
</dbReference>
<reference evidence="9 10" key="1">
    <citation type="submission" date="2018-03" db="EMBL/GenBank/DDBJ databases">
        <title>Draft Genome Sequences of the Obligatory Marine Myxobacteria Enhygromyxa salina SWB007.</title>
        <authorList>
            <person name="Poehlein A."/>
            <person name="Moghaddam J.A."/>
            <person name="Harms H."/>
            <person name="Alanjari M."/>
            <person name="Koenig G.M."/>
            <person name="Daniel R."/>
            <person name="Schaeberle T.F."/>
        </authorList>
    </citation>
    <scope>NUCLEOTIDE SEQUENCE [LARGE SCALE GENOMIC DNA]</scope>
    <source>
        <strain evidence="9 10">SWB007</strain>
    </source>
</reference>
<dbReference type="SMART" id="SM00220">
    <property type="entry name" value="S_TKc"/>
    <property type="match status" value="1"/>
</dbReference>
<feature type="domain" description="HTH cro/C1-type" evidence="8">
    <location>
        <begin position="291"/>
        <end position="320"/>
    </location>
</feature>
<dbReference type="Gene3D" id="1.10.510.10">
    <property type="entry name" value="Transferase(Phosphotransferase) domain 1"/>
    <property type="match status" value="1"/>
</dbReference>
<evidence type="ECO:0000256" key="6">
    <source>
        <dbReference type="SAM" id="MobiDB-lite"/>
    </source>
</evidence>
<dbReference type="RefSeq" id="WP_181233341.1">
    <property type="nucleotide sequence ID" value="NZ_PVNL01000032.1"/>
</dbReference>
<dbReference type="CDD" id="cd14014">
    <property type="entry name" value="STKc_PknB_like"/>
    <property type="match status" value="1"/>
</dbReference>
<comment type="caution">
    <text evidence="9">The sequence shown here is derived from an EMBL/GenBank/DDBJ whole genome shotgun (WGS) entry which is preliminary data.</text>
</comment>
<feature type="domain" description="Protein kinase" evidence="7">
    <location>
        <begin position="41"/>
        <end position="291"/>
    </location>
</feature>
<dbReference type="EC" id="2.7.11.1" evidence="9"/>
<dbReference type="PANTHER" id="PTHR43289:SF6">
    <property type="entry name" value="SERINE_THREONINE-PROTEIN KINASE NEKL-3"/>
    <property type="match status" value="1"/>
</dbReference>
<gene>
    <name evidence="9" type="primary">pknH_2</name>
    <name evidence="9" type="ORF">ENSA7_13650</name>
</gene>
<feature type="binding site" evidence="5">
    <location>
        <position position="70"/>
    </location>
    <ligand>
        <name>ATP</name>
        <dbReference type="ChEBI" id="CHEBI:30616"/>
    </ligand>
</feature>
<evidence type="ECO:0000313" key="9">
    <source>
        <dbReference type="EMBL" id="PRQ08966.1"/>
    </source>
</evidence>